<evidence type="ECO:0000313" key="1">
    <source>
        <dbReference type="EMBL" id="KAJ4389622.1"/>
    </source>
</evidence>
<protein>
    <submittedName>
        <fullName evidence="1">Uncharacterized protein</fullName>
    </submittedName>
</protein>
<proteinExistence type="predicted"/>
<reference evidence="1" key="1">
    <citation type="submission" date="2022-10" db="EMBL/GenBank/DDBJ databases">
        <title>Tapping the CABI collections for fungal endophytes: first genome assemblies for Collariella, Neodidymelliopsis, Ascochyta clinopodiicola, Didymella pomorum, Didymosphaeria variabile, Neocosmospora piperis and Neocucurbitaria cava.</title>
        <authorList>
            <person name="Hill R."/>
        </authorList>
    </citation>
    <scope>NUCLEOTIDE SEQUENCE</scope>
    <source>
        <strain evidence="1">IMI 355082</strain>
    </source>
</reference>
<comment type="caution">
    <text evidence="1">The sequence shown here is derived from an EMBL/GenBank/DDBJ whole genome shotgun (WGS) entry which is preliminary data.</text>
</comment>
<gene>
    <name evidence="1" type="ORF">N0V93_007093</name>
</gene>
<name>A0A9W8YPF2_9PEZI</name>
<dbReference type="Proteomes" id="UP001140453">
    <property type="component" value="Unassembled WGS sequence"/>
</dbReference>
<dbReference type="AlphaFoldDB" id="A0A9W8YPF2"/>
<dbReference type="EMBL" id="JAPEVB010000004">
    <property type="protein sequence ID" value="KAJ4389622.1"/>
    <property type="molecule type" value="Genomic_DNA"/>
</dbReference>
<dbReference type="OrthoDB" id="5231117at2759"/>
<accession>A0A9W8YPF2</accession>
<sequence>MATTMQPQTEDFEAASLPSYTPWLGCCLGVPTSVSLTIHDRDLNRALVTLRSTPAAKLYSIRTLHIIFAEPSLLSWHGSYWKDLDIVFDDDDLEDYKRIFPELQTQSLETPPPREAFGALLHFVAEAFDLENLHLVVNVESAAWLIFSDAGAGAYGGDEVDEGPDWRFIYEWYMDVGRVILEVLAGRELRDLSVIASIWDGMGPWLTGRITGKETVVPASKVPRYHDAGLRLVDYGEGGDRTVLVRRFGPGMKWVLG</sequence>
<evidence type="ECO:0000313" key="2">
    <source>
        <dbReference type="Proteomes" id="UP001140453"/>
    </source>
</evidence>
<keyword evidence="2" id="KW-1185">Reference proteome</keyword>
<organism evidence="1 2">
    <name type="scientific">Gnomoniopsis smithogilvyi</name>
    <dbReference type="NCBI Taxonomy" id="1191159"/>
    <lineage>
        <taxon>Eukaryota</taxon>
        <taxon>Fungi</taxon>
        <taxon>Dikarya</taxon>
        <taxon>Ascomycota</taxon>
        <taxon>Pezizomycotina</taxon>
        <taxon>Sordariomycetes</taxon>
        <taxon>Sordariomycetidae</taxon>
        <taxon>Diaporthales</taxon>
        <taxon>Gnomoniaceae</taxon>
        <taxon>Gnomoniopsis</taxon>
    </lineage>
</organism>